<evidence type="ECO:0000313" key="5">
    <source>
        <dbReference type="Proteomes" id="UP000694865"/>
    </source>
</evidence>
<dbReference type="Proteomes" id="UP000694865">
    <property type="component" value="Unplaced"/>
</dbReference>
<evidence type="ECO:0000256" key="1">
    <source>
        <dbReference type="ARBA" id="ARBA00022737"/>
    </source>
</evidence>
<dbReference type="RefSeq" id="XP_006821891.1">
    <property type="nucleotide sequence ID" value="XM_006821828.1"/>
</dbReference>
<dbReference type="SMART" id="SM00248">
    <property type="entry name" value="ANK"/>
    <property type="match status" value="2"/>
</dbReference>
<keyword evidence="2" id="KW-0040">ANK repeat</keyword>
<evidence type="ECO:0000313" key="6">
    <source>
        <dbReference type="RefSeq" id="XP_006821891.1"/>
    </source>
</evidence>
<dbReference type="PANTHER" id="PTHR24198">
    <property type="entry name" value="ANKYRIN REPEAT AND PROTEIN KINASE DOMAIN-CONTAINING PROTEIN"/>
    <property type="match status" value="1"/>
</dbReference>
<feature type="compositionally biased region" description="Basic and acidic residues" evidence="4">
    <location>
        <begin position="246"/>
        <end position="258"/>
    </location>
</feature>
<dbReference type="GeneID" id="102810282"/>
<dbReference type="InterPro" id="IPR002110">
    <property type="entry name" value="Ankyrin_rpt"/>
</dbReference>
<name>A0ABM0MPF0_SACKO</name>
<sequence>MSLSTKEDQKKLSSCIAKYEKEGWNREDNIPDVEPEFCYPLLHWACALGKVSTVKYLIKTEGYNPNQLTDQRDSGIHRAVKCLGSKCQNTTKNIVQLEGLLNIIPENIGIVNSKGETPLLLLVKMRSEMETNPAFFSGAVSLICACSMKLSAESRFRALDTQNKNGDTALHQMVQQDGMLTDIKRIVEAKCKLGVENGLGLTPLFLAEQSGKQNYVKLLLDHMPSCMANRSRPSPLRKRISVNEKYVNRNDDDSKQESATKPMKKRSRTRADSESAESTELSDSERMRKKCNMHEPDSDLTVERIGDNVLYNSKDCAIQIKAEVQEEMCICRKHDKLVTKLGNNSVDNSSGLLRYLTMSPPVKQQVGNMLQDHRKKLETELEACGKDRQAILKAIDTLSSEEHKCKTRMVQLLNEVEKLQNGIADMDRQRQELKKRMMVKDKELAEQTERMSVLNQGLAFCSQ</sequence>
<evidence type="ECO:0000256" key="4">
    <source>
        <dbReference type="SAM" id="MobiDB-lite"/>
    </source>
</evidence>
<dbReference type="InterPro" id="IPR036770">
    <property type="entry name" value="Ankyrin_rpt-contain_sf"/>
</dbReference>
<keyword evidence="3" id="KW-0175">Coiled coil</keyword>
<organism evidence="5 6">
    <name type="scientific">Saccoglossus kowalevskii</name>
    <name type="common">Acorn worm</name>
    <dbReference type="NCBI Taxonomy" id="10224"/>
    <lineage>
        <taxon>Eukaryota</taxon>
        <taxon>Metazoa</taxon>
        <taxon>Hemichordata</taxon>
        <taxon>Enteropneusta</taxon>
        <taxon>Harrimaniidae</taxon>
        <taxon>Saccoglossus</taxon>
    </lineage>
</organism>
<feature type="region of interest" description="Disordered" evidence="4">
    <location>
        <begin position="227"/>
        <end position="295"/>
    </location>
</feature>
<reference evidence="6" key="1">
    <citation type="submission" date="2025-08" db="UniProtKB">
        <authorList>
            <consortium name="RefSeq"/>
        </authorList>
    </citation>
    <scope>IDENTIFICATION</scope>
    <source>
        <tissue evidence="6">Testes</tissue>
    </source>
</reference>
<keyword evidence="5" id="KW-1185">Reference proteome</keyword>
<keyword evidence="1" id="KW-0677">Repeat</keyword>
<evidence type="ECO:0000256" key="2">
    <source>
        <dbReference type="ARBA" id="ARBA00023043"/>
    </source>
</evidence>
<dbReference type="Gene3D" id="1.25.40.20">
    <property type="entry name" value="Ankyrin repeat-containing domain"/>
    <property type="match status" value="2"/>
</dbReference>
<evidence type="ECO:0000256" key="3">
    <source>
        <dbReference type="SAM" id="Coils"/>
    </source>
</evidence>
<gene>
    <name evidence="6" type="primary">LOC102810282</name>
</gene>
<feature type="coiled-coil region" evidence="3">
    <location>
        <begin position="409"/>
        <end position="450"/>
    </location>
</feature>
<accession>A0ABM0MPF0</accession>
<proteinExistence type="predicted"/>
<dbReference type="PANTHER" id="PTHR24198:SF165">
    <property type="entry name" value="ANKYRIN REPEAT-CONTAINING PROTEIN-RELATED"/>
    <property type="match status" value="1"/>
</dbReference>
<protein>
    <submittedName>
        <fullName evidence="6">Uncharacterized protein LOC102810282</fullName>
    </submittedName>
</protein>
<dbReference type="Pfam" id="PF00023">
    <property type="entry name" value="Ank"/>
    <property type="match status" value="1"/>
</dbReference>
<dbReference type="SUPFAM" id="SSF48403">
    <property type="entry name" value="Ankyrin repeat"/>
    <property type="match status" value="1"/>
</dbReference>